<keyword evidence="22" id="KW-0675">Receptor</keyword>
<evidence type="ECO:0000256" key="3">
    <source>
        <dbReference type="ARBA" id="ARBA00022527"/>
    </source>
</evidence>
<dbReference type="CDD" id="cd00054">
    <property type="entry name" value="EGF_CA"/>
    <property type="match status" value="1"/>
</dbReference>
<feature type="domain" description="Apple" evidence="21">
    <location>
        <begin position="341"/>
        <end position="425"/>
    </location>
</feature>
<dbReference type="Proteomes" id="UP001327560">
    <property type="component" value="Chromosome 5"/>
</dbReference>
<dbReference type="PROSITE" id="PS50011">
    <property type="entry name" value="PROTEIN_KINASE_DOM"/>
    <property type="match status" value="1"/>
</dbReference>
<evidence type="ECO:0000313" key="22">
    <source>
        <dbReference type="EMBL" id="WOL08077.1"/>
    </source>
</evidence>
<keyword evidence="8 14" id="KW-0418">Kinase</keyword>
<dbReference type="GO" id="GO:0051707">
    <property type="term" value="P:response to other organism"/>
    <property type="evidence" value="ECO:0007669"/>
    <property type="project" value="UniProtKB-ARBA"/>
</dbReference>
<feature type="domain" description="Protein kinase" evidence="18">
    <location>
        <begin position="496"/>
        <end position="773"/>
    </location>
</feature>
<keyword evidence="6 17" id="KW-0732">Signal</keyword>
<dbReference type="InterPro" id="IPR008271">
    <property type="entry name" value="Ser/Thr_kinase_AS"/>
</dbReference>
<evidence type="ECO:0000256" key="17">
    <source>
        <dbReference type="SAM" id="SignalP"/>
    </source>
</evidence>
<sequence>MEVSALIFLLLLLLLLLAATLFAPSSAHDTMAPTQHLADDGEILISFGSNFALGFFCRPNKPNNRYIGIWYHKIKVQTVVWVANRRRPVAGRFGRLSLTANGTLVIAENSTVIWSMSSTALANPIARLLDNGNFVVDEANDSSNEFAWESFDFPTDTILPGMKFGWSLARGINRNLTAWSSNDDPSPGKFVTSLDLRGDPQLILWAGERQHWRGGPWNGLRFSGIPQMKLDMTGYNFVVDSDEVCWSYYLRNPSVISRVTTTHAGVVQHVVWVEAVKSWKVVGFTPRDECDGVSPCGPYGVCYPNREPMCACTPGFRPRNSENWYLSDWAEGCVRNTALDCGNRSGDGFMTQSSMKLPDMSGSTVYWSMSLQRCRALCLKNCSCTAYASANISEGGSGCIMWTTELTDMRWYDSDLGQDLYVRLAASDLGAPHSQWSLIVVIILVFLETSIVVVFCKVWRRKKKRNPYINIDKQEITDMALPLYDLATIRHATDNFSLDNKLGQGGFGPVYKGYLREEGEVAVKRLSETSSQGLDEFKNEALLIAKLQHRNLVRLLGCCIQGGERMLIYEYMPNGSLDSFLFDEMKKLLLDWPTRYSIVIGISRSLLYLHQDSRFRIIHWDIKAGNVLLDKDMKPKISDFGMARIFGGEEAHANTRRVVGTYGYMSPEYAMDENFSVKSDVFSFGVLILEIITGRKNRGVYECALHVNLLGHAWSLWEEGRILELVDISMGHSFPVAEVLSCIKVGLLCVHEQAIDRPTMSSVVRMLGDEITLLPEPTRPGFVAPRNSSRRRIHFSVNNMSMTKLEGR</sequence>
<evidence type="ECO:0000256" key="4">
    <source>
        <dbReference type="ARBA" id="ARBA00022536"/>
    </source>
</evidence>
<dbReference type="InterPro" id="IPR000719">
    <property type="entry name" value="Prot_kinase_dom"/>
</dbReference>
<dbReference type="FunFam" id="1.10.510.10:FF:000060">
    <property type="entry name" value="G-type lectin S-receptor-like serine/threonine-protein kinase"/>
    <property type="match status" value="1"/>
</dbReference>
<dbReference type="Pfam" id="PF08276">
    <property type="entry name" value="PAN_2"/>
    <property type="match status" value="1"/>
</dbReference>
<dbReference type="Pfam" id="PF01453">
    <property type="entry name" value="B_lectin"/>
    <property type="match status" value="1"/>
</dbReference>
<organism evidence="22 23">
    <name type="scientific">Canna indica</name>
    <name type="common">Indian-shot</name>
    <dbReference type="NCBI Taxonomy" id="4628"/>
    <lineage>
        <taxon>Eukaryota</taxon>
        <taxon>Viridiplantae</taxon>
        <taxon>Streptophyta</taxon>
        <taxon>Embryophyta</taxon>
        <taxon>Tracheophyta</taxon>
        <taxon>Spermatophyta</taxon>
        <taxon>Magnoliopsida</taxon>
        <taxon>Liliopsida</taxon>
        <taxon>Zingiberales</taxon>
        <taxon>Cannaceae</taxon>
        <taxon>Canna</taxon>
    </lineage>
</organism>
<feature type="domain" description="Bulb-type lectin" evidence="20">
    <location>
        <begin position="28"/>
        <end position="149"/>
    </location>
</feature>
<evidence type="ECO:0000259" key="21">
    <source>
        <dbReference type="PROSITE" id="PS50948"/>
    </source>
</evidence>
<feature type="signal peptide" evidence="17">
    <location>
        <begin position="1"/>
        <end position="27"/>
    </location>
</feature>
<evidence type="ECO:0000256" key="16">
    <source>
        <dbReference type="SAM" id="Phobius"/>
    </source>
</evidence>
<comment type="similarity">
    <text evidence="14">Belongs to the protein kinase superfamily. Ser/Thr protein kinase family.</text>
</comment>
<keyword evidence="16" id="KW-0472">Membrane</keyword>
<dbReference type="Pfam" id="PF00954">
    <property type="entry name" value="S_locus_glycop"/>
    <property type="match status" value="1"/>
</dbReference>
<dbReference type="InterPro" id="IPR000742">
    <property type="entry name" value="EGF"/>
</dbReference>
<evidence type="ECO:0000256" key="15">
    <source>
        <dbReference type="PROSITE-ProRule" id="PRU00076"/>
    </source>
</evidence>
<keyword evidence="9 14" id="KW-0067">ATP-binding</keyword>
<dbReference type="PROSITE" id="PS00108">
    <property type="entry name" value="PROTEIN_KINASE_ST"/>
    <property type="match status" value="1"/>
</dbReference>
<dbReference type="SUPFAM" id="SSF51110">
    <property type="entry name" value="alpha-D-mannose-specific plant lectins"/>
    <property type="match status" value="1"/>
</dbReference>
<keyword evidence="23" id="KW-1185">Reference proteome</keyword>
<evidence type="ECO:0000256" key="5">
    <source>
        <dbReference type="ARBA" id="ARBA00022679"/>
    </source>
</evidence>
<dbReference type="InterPro" id="IPR011009">
    <property type="entry name" value="Kinase-like_dom_sf"/>
</dbReference>
<dbReference type="EMBL" id="CP136894">
    <property type="protein sequence ID" value="WOL08077.1"/>
    <property type="molecule type" value="Genomic_DNA"/>
</dbReference>
<dbReference type="InterPro" id="IPR001245">
    <property type="entry name" value="Ser-Thr/Tyr_kinase_cat_dom"/>
</dbReference>
<keyword evidence="11" id="KW-0325">Glycoprotein</keyword>
<evidence type="ECO:0000256" key="7">
    <source>
        <dbReference type="ARBA" id="ARBA00022741"/>
    </source>
</evidence>
<keyword evidence="5 14" id="KW-0808">Transferase</keyword>
<dbReference type="InterPro" id="IPR001480">
    <property type="entry name" value="Bulb-type_lectin_dom"/>
</dbReference>
<reference evidence="22 23" key="1">
    <citation type="submission" date="2023-10" db="EMBL/GenBank/DDBJ databases">
        <title>Chromosome-scale genome assembly provides insights into flower coloration mechanisms of Canna indica.</title>
        <authorList>
            <person name="Li C."/>
        </authorList>
    </citation>
    <scope>NUCLEOTIDE SEQUENCE [LARGE SCALE GENOMIC DNA]</scope>
    <source>
        <tissue evidence="22">Flower</tissue>
    </source>
</reference>
<evidence type="ECO:0000259" key="20">
    <source>
        <dbReference type="PROSITE" id="PS50927"/>
    </source>
</evidence>
<dbReference type="Gene3D" id="1.10.510.10">
    <property type="entry name" value="Transferase(Phosphotransferase) domain 1"/>
    <property type="match status" value="1"/>
</dbReference>
<dbReference type="Gene3D" id="3.30.200.20">
    <property type="entry name" value="Phosphorylase Kinase, domain 1"/>
    <property type="match status" value="1"/>
</dbReference>
<dbReference type="InterPro" id="IPR000858">
    <property type="entry name" value="S_locus_glycoprot_dom"/>
</dbReference>
<dbReference type="Gene3D" id="2.90.10.10">
    <property type="entry name" value="Bulb-type lectin domain"/>
    <property type="match status" value="1"/>
</dbReference>
<dbReference type="GO" id="GO:0004674">
    <property type="term" value="F:protein serine/threonine kinase activity"/>
    <property type="evidence" value="ECO:0007669"/>
    <property type="project" value="UniProtKB-KW"/>
</dbReference>
<comment type="catalytic activity">
    <reaction evidence="13 14">
        <text>L-seryl-[protein] + ATP = O-phospho-L-seryl-[protein] + ADP + H(+)</text>
        <dbReference type="Rhea" id="RHEA:17989"/>
        <dbReference type="Rhea" id="RHEA-COMP:9863"/>
        <dbReference type="Rhea" id="RHEA-COMP:11604"/>
        <dbReference type="ChEBI" id="CHEBI:15378"/>
        <dbReference type="ChEBI" id="CHEBI:29999"/>
        <dbReference type="ChEBI" id="CHEBI:30616"/>
        <dbReference type="ChEBI" id="CHEBI:83421"/>
        <dbReference type="ChEBI" id="CHEBI:456216"/>
        <dbReference type="EC" id="2.7.11.1"/>
    </reaction>
</comment>
<keyword evidence="7 14" id="KW-0547">Nucleotide-binding</keyword>
<dbReference type="PROSITE" id="PS50026">
    <property type="entry name" value="EGF_3"/>
    <property type="match status" value="1"/>
</dbReference>
<dbReference type="GO" id="GO:0005524">
    <property type="term" value="F:ATP binding"/>
    <property type="evidence" value="ECO:0007669"/>
    <property type="project" value="UniProtKB-KW"/>
</dbReference>
<evidence type="ECO:0000256" key="10">
    <source>
        <dbReference type="ARBA" id="ARBA00023157"/>
    </source>
</evidence>
<dbReference type="InterPro" id="IPR036426">
    <property type="entry name" value="Bulb-type_lectin_dom_sf"/>
</dbReference>
<feature type="transmembrane region" description="Helical" evidence="16">
    <location>
        <begin position="436"/>
        <end position="456"/>
    </location>
</feature>
<dbReference type="AlphaFoldDB" id="A0AAQ3KH54"/>
<name>A0AAQ3KH54_9LILI</name>
<evidence type="ECO:0000256" key="11">
    <source>
        <dbReference type="ARBA" id="ARBA00023180"/>
    </source>
</evidence>
<keyword evidence="16" id="KW-1133">Transmembrane helix</keyword>
<comment type="subcellular location">
    <subcellularLocation>
        <location evidence="1">Cell membrane</location>
        <topology evidence="1">Single-pass type I membrane protein</topology>
    </subcellularLocation>
</comment>
<dbReference type="SMART" id="SM00108">
    <property type="entry name" value="B_lectin"/>
    <property type="match status" value="1"/>
</dbReference>
<dbReference type="SMART" id="SM00473">
    <property type="entry name" value="PAN_AP"/>
    <property type="match status" value="1"/>
</dbReference>
<keyword evidence="4 15" id="KW-0245">EGF-like domain</keyword>
<protein>
    <recommendedName>
        <fullName evidence="14">Receptor-like serine/threonine-protein kinase</fullName>
        <ecNumber evidence="14">2.7.11.1</ecNumber>
    </recommendedName>
</protein>
<evidence type="ECO:0000256" key="12">
    <source>
        <dbReference type="ARBA" id="ARBA00047899"/>
    </source>
</evidence>
<dbReference type="InterPro" id="IPR024171">
    <property type="entry name" value="SRK-like_kinase"/>
</dbReference>
<dbReference type="Pfam" id="PF07714">
    <property type="entry name" value="PK_Tyr_Ser-Thr"/>
    <property type="match status" value="1"/>
</dbReference>
<dbReference type="FunFam" id="3.30.200.20:FF:000195">
    <property type="entry name" value="G-type lectin S-receptor-like serine/threonine-protein kinase"/>
    <property type="match status" value="1"/>
</dbReference>
<dbReference type="GO" id="GO:0005886">
    <property type="term" value="C:plasma membrane"/>
    <property type="evidence" value="ECO:0007669"/>
    <property type="project" value="UniProtKB-SubCell"/>
</dbReference>
<dbReference type="CDD" id="cd01098">
    <property type="entry name" value="PAN_AP_plant"/>
    <property type="match status" value="1"/>
</dbReference>
<keyword evidence="2" id="KW-1003">Cell membrane</keyword>
<proteinExistence type="inferred from homology"/>
<evidence type="ECO:0000256" key="6">
    <source>
        <dbReference type="ARBA" id="ARBA00022729"/>
    </source>
</evidence>
<dbReference type="CDD" id="cd00028">
    <property type="entry name" value="B_lectin"/>
    <property type="match status" value="1"/>
</dbReference>
<evidence type="ECO:0000256" key="9">
    <source>
        <dbReference type="ARBA" id="ARBA00022840"/>
    </source>
</evidence>
<dbReference type="InterPro" id="IPR003609">
    <property type="entry name" value="Pan_app"/>
</dbReference>
<keyword evidence="16" id="KW-0812">Transmembrane</keyword>
<evidence type="ECO:0000256" key="8">
    <source>
        <dbReference type="ARBA" id="ARBA00022777"/>
    </source>
</evidence>
<dbReference type="PIRSF" id="PIRSF000641">
    <property type="entry name" value="SRK"/>
    <property type="match status" value="1"/>
</dbReference>
<evidence type="ECO:0000313" key="23">
    <source>
        <dbReference type="Proteomes" id="UP001327560"/>
    </source>
</evidence>
<dbReference type="SUPFAM" id="SSF56112">
    <property type="entry name" value="Protein kinase-like (PK-like)"/>
    <property type="match status" value="1"/>
</dbReference>
<evidence type="ECO:0000256" key="2">
    <source>
        <dbReference type="ARBA" id="ARBA00022475"/>
    </source>
</evidence>
<gene>
    <name evidence="22" type="ORF">Cni_G16829</name>
</gene>
<comment type="catalytic activity">
    <reaction evidence="12 14">
        <text>L-threonyl-[protein] + ATP = O-phospho-L-threonyl-[protein] + ADP + H(+)</text>
        <dbReference type="Rhea" id="RHEA:46608"/>
        <dbReference type="Rhea" id="RHEA-COMP:11060"/>
        <dbReference type="Rhea" id="RHEA-COMP:11605"/>
        <dbReference type="ChEBI" id="CHEBI:15378"/>
        <dbReference type="ChEBI" id="CHEBI:30013"/>
        <dbReference type="ChEBI" id="CHEBI:30616"/>
        <dbReference type="ChEBI" id="CHEBI:61977"/>
        <dbReference type="ChEBI" id="CHEBI:456216"/>
        <dbReference type="EC" id="2.7.11.1"/>
    </reaction>
</comment>
<evidence type="ECO:0000259" key="19">
    <source>
        <dbReference type="PROSITE" id="PS50026"/>
    </source>
</evidence>
<evidence type="ECO:0000259" key="18">
    <source>
        <dbReference type="PROSITE" id="PS50011"/>
    </source>
</evidence>
<dbReference type="EC" id="2.7.11.1" evidence="14"/>
<dbReference type="CDD" id="cd14066">
    <property type="entry name" value="STKc_IRAK"/>
    <property type="match status" value="1"/>
</dbReference>
<evidence type="ECO:0000256" key="1">
    <source>
        <dbReference type="ARBA" id="ARBA00004251"/>
    </source>
</evidence>
<feature type="chain" id="PRO_5042978939" description="Receptor-like serine/threonine-protein kinase" evidence="17">
    <location>
        <begin position="28"/>
        <end position="808"/>
    </location>
</feature>
<accession>A0AAQ3KH54</accession>
<keyword evidence="3 14" id="KW-0723">Serine/threonine-protein kinase</keyword>
<keyword evidence="10" id="KW-1015">Disulfide bond</keyword>
<dbReference type="PANTHER" id="PTHR27002">
    <property type="entry name" value="RECEPTOR-LIKE SERINE/THREONINE-PROTEIN KINASE SD1-8"/>
    <property type="match status" value="1"/>
</dbReference>
<evidence type="ECO:0000256" key="14">
    <source>
        <dbReference type="PIRNR" id="PIRNR000641"/>
    </source>
</evidence>
<dbReference type="GO" id="GO:0048544">
    <property type="term" value="P:recognition of pollen"/>
    <property type="evidence" value="ECO:0007669"/>
    <property type="project" value="InterPro"/>
</dbReference>
<feature type="domain" description="EGF-like" evidence="19">
    <location>
        <begin position="286"/>
        <end position="322"/>
    </location>
</feature>
<evidence type="ECO:0000256" key="13">
    <source>
        <dbReference type="ARBA" id="ARBA00048679"/>
    </source>
</evidence>
<dbReference type="PROSITE" id="PS50927">
    <property type="entry name" value="BULB_LECTIN"/>
    <property type="match status" value="1"/>
</dbReference>
<dbReference type="PANTHER" id="PTHR27002:SF616">
    <property type="entry name" value="RECEPTOR-LIKE SERINE_THREONINE-PROTEIN KINASE"/>
    <property type="match status" value="1"/>
</dbReference>
<comment type="caution">
    <text evidence="15">Lacks conserved residue(s) required for the propagation of feature annotation.</text>
</comment>
<dbReference type="PROSITE" id="PS50948">
    <property type="entry name" value="PAN"/>
    <property type="match status" value="1"/>
</dbReference>
<dbReference type="SMART" id="SM00220">
    <property type="entry name" value="S_TKc"/>
    <property type="match status" value="1"/>
</dbReference>